<sequence length="712" mass="83058">MSRSYGNRYRGESSREERRHTQKDEEIIKVPAFDFSDLIEKFKLTLVGRMFHKDGRSVDALLKHMPRRRIWDVEGRVRGTNLGNNKFQLDFDKEEDLQKVLLKRPCHFNKWSFSLERWIPTIQEDFPNNITFWVEVEGIPSHYKKEETFWSIGKALGTADKVDVQGMKLKYEDLHRYCFTCRRISHEEGTCPELNEQQRERNRIARLEVKEKEEIANREAFSFPQARKEGRSLSPKLERGRLVNQRETDVRYRTRSPRKDTLRENQDLRQSISEKRALQSKNVWKRLDNTHTESFPRDRERYHPYYNRREVTPYSTDRSSPREWRIKSSKEYLRDQPYKKSENGYSSRRHGSPPDSQRTVSDSYGAPRTIERHRNRDIDRQSQRPRYQDPRTRKEWRPVQRATAPESDRVSEREPDHTSDRGDTAETEEEKRRKLKGKAHVVYDAESPRPLLVRTLAGPLVIREREGEMHDRIAVDHDHAQAQNNINKENNTDQIPQTEATKTALPDKPSDTGKDHEDDELSMEEGEFNKMVDYYNEMGMTEDMIDEDDLLDDTVVPETQALVEDSENEQIEAIAQLGRKEVRAQVSDAEARERAEARQRSEPQNQSIPTKEVKSTQTFQKGILKLKAKIGVKKVTPRSPDTKGSAASRKLAARGRMSPRGKGMKISRPPISGRQTAKHVPRPEVFPSALTSRKPVSNPGSVVSQKPPSKRI</sequence>
<proteinExistence type="predicted"/>
<feature type="compositionally biased region" description="Acidic residues" evidence="1">
    <location>
        <begin position="517"/>
        <end position="526"/>
    </location>
</feature>
<evidence type="ECO:0000259" key="2">
    <source>
        <dbReference type="Pfam" id="PF14111"/>
    </source>
</evidence>
<keyword evidence="4" id="KW-1185">Reference proteome</keyword>
<feature type="compositionally biased region" description="Basic and acidic residues" evidence="1">
    <location>
        <begin position="582"/>
        <end position="601"/>
    </location>
</feature>
<gene>
    <name evidence="3" type="ORF">Bca52824_072096</name>
</gene>
<feature type="compositionally biased region" description="Basic and acidic residues" evidence="1">
    <location>
        <begin position="369"/>
        <end position="398"/>
    </location>
</feature>
<feature type="compositionally biased region" description="Polar residues" evidence="1">
    <location>
        <begin position="481"/>
        <end position="501"/>
    </location>
</feature>
<dbReference type="InterPro" id="IPR040256">
    <property type="entry name" value="At4g02000-like"/>
</dbReference>
<feature type="region of interest" description="Disordered" evidence="1">
    <location>
        <begin position="335"/>
        <end position="439"/>
    </location>
</feature>
<feature type="region of interest" description="Disordered" evidence="1">
    <location>
        <begin position="1"/>
        <end position="22"/>
    </location>
</feature>
<dbReference type="OrthoDB" id="10337156at2759"/>
<dbReference type="PANTHER" id="PTHR31286">
    <property type="entry name" value="GLYCINE-RICH CELL WALL STRUCTURAL PROTEIN 1.8-LIKE"/>
    <property type="match status" value="1"/>
</dbReference>
<feature type="compositionally biased region" description="Polar residues" evidence="1">
    <location>
        <begin position="689"/>
        <end position="712"/>
    </location>
</feature>
<feature type="region of interest" description="Disordered" evidence="1">
    <location>
        <begin position="481"/>
        <end position="526"/>
    </location>
</feature>
<evidence type="ECO:0000313" key="4">
    <source>
        <dbReference type="Proteomes" id="UP000886595"/>
    </source>
</evidence>
<feature type="region of interest" description="Disordered" evidence="1">
    <location>
        <begin position="582"/>
        <end position="619"/>
    </location>
</feature>
<feature type="compositionally biased region" description="Basic and acidic residues" evidence="1">
    <location>
        <begin position="226"/>
        <end position="274"/>
    </location>
</feature>
<name>A0A8X7Q8W6_BRACI</name>
<comment type="caution">
    <text evidence="3">The sequence shown here is derived from an EMBL/GenBank/DDBJ whole genome shotgun (WGS) entry which is preliminary data.</text>
</comment>
<accession>A0A8X7Q8W6</accession>
<feature type="compositionally biased region" description="Basic residues" evidence="1">
    <location>
        <begin position="651"/>
        <end position="665"/>
    </location>
</feature>
<reference evidence="3 4" key="1">
    <citation type="submission" date="2020-02" db="EMBL/GenBank/DDBJ databases">
        <authorList>
            <person name="Ma Q."/>
            <person name="Huang Y."/>
            <person name="Song X."/>
            <person name="Pei D."/>
        </authorList>
    </citation>
    <scope>NUCLEOTIDE SEQUENCE [LARGE SCALE GENOMIC DNA]</scope>
    <source>
        <strain evidence="3">Sxm20200214</strain>
        <tissue evidence="3">Leaf</tissue>
    </source>
</reference>
<feature type="domain" description="DUF4283" evidence="2">
    <location>
        <begin position="39"/>
        <end position="122"/>
    </location>
</feature>
<evidence type="ECO:0000256" key="1">
    <source>
        <dbReference type="SAM" id="MobiDB-lite"/>
    </source>
</evidence>
<dbReference type="Proteomes" id="UP000886595">
    <property type="component" value="Unassembled WGS sequence"/>
</dbReference>
<protein>
    <recommendedName>
        <fullName evidence="2">DUF4283 domain-containing protein</fullName>
    </recommendedName>
</protein>
<dbReference type="Pfam" id="PF14111">
    <property type="entry name" value="DUF4283"/>
    <property type="match status" value="1"/>
</dbReference>
<feature type="compositionally biased region" description="Polar residues" evidence="1">
    <location>
        <begin position="603"/>
        <end position="619"/>
    </location>
</feature>
<feature type="region of interest" description="Disordered" evidence="1">
    <location>
        <begin position="220"/>
        <end position="274"/>
    </location>
</feature>
<dbReference type="EMBL" id="JAAMPC010000014">
    <property type="protein sequence ID" value="KAG2265017.1"/>
    <property type="molecule type" value="Genomic_DNA"/>
</dbReference>
<feature type="compositionally biased region" description="Basic and acidic residues" evidence="1">
    <location>
        <begin position="9"/>
        <end position="22"/>
    </location>
</feature>
<feature type="compositionally biased region" description="Basic and acidic residues" evidence="1">
    <location>
        <begin position="406"/>
        <end position="432"/>
    </location>
</feature>
<dbReference type="PANTHER" id="PTHR31286:SF178">
    <property type="entry name" value="DUF4283 DOMAIN-CONTAINING PROTEIN"/>
    <property type="match status" value="1"/>
</dbReference>
<organism evidence="3 4">
    <name type="scientific">Brassica carinata</name>
    <name type="common">Ethiopian mustard</name>
    <name type="synonym">Abyssinian cabbage</name>
    <dbReference type="NCBI Taxonomy" id="52824"/>
    <lineage>
        <taxon>Eukaryota</taxon>
        <taxon>Viridiplantae</taxon>
        <taxon>Streptophyta</taxon>
        <taxon>Embryophyta</taxon>
        <taxon>Tracheophyta</taxon>
        <taxon>Spermatophyta</taxon>
        <taxon>Magnoliopsida</taxon>
        <taxon>eudicotyledons</taxon>
        <taxon>Gunneridae</taxon>
        <taxon>Pentapetalae</taxon>
        <taxon>rosids</taxon>
        <taxon>malvids</taxon>
        <taxon>Brassicales</taxon>
        <taxon>Brassicaceae</taxon>
        <taxon>Brassiceae</taxon>
        <taxon>Brassica</taxon>
    </lineage>
</organism>
<dbReference type="AlphaFoldDB" id="A0A8X7Q8W6"/>
<feature type="region of interest" description="Disordered" evidence="1">
    <location>
        <begin position="631"/>
        <end position="712"/>
    </location>
</feature>
<evidence type="ECO:0000313" key="3">
    <source>
        <dbReference type="EMBL" id="KAG2265017.1"/>
    </source>
</evidence>
<dbReference type="InterPro" id="IPR025558">
    <property type="entry name" value="DUF4283"/>
</dbReference>